<evidence type="ECO:0000256" key="2">
    <source>
        <dbReference type="ARBA" id="ARBA00022519"/>
    </source>
</evidence>
<organism evidence="7 8">
    <name type="scientific">Marinicauda pacifica</name>
    <dbReference type="NCBI Taxonomy" id="1133559"/>
    <lineage>
        <taxon>Bacteria</taxon>
        <taxon>Pseudomonadati</taxon>
        <taxon>Pseudomonadota</taxon>
        <taxon>Alphaproteobacteria</taxon>
        <taxon>Maricaulales</taxon>
        <taxon>Maricaulaceae</taxon>
        <taxon>Marinicauda</taxon>
    </lineage>
</organism>
<dbReference type="EMBL" id="SRXV01000001">
    <property type="protein sequence ID" value="TGY94441.1"/>
    <property type="molecule type" value="Genomic_DNA"/>
</dbReference>
<dbReference type="AlphaFoldDB" id="A0A4S2HF47"/>
<comment type="caution">
    <text evidence="7">The sequence shown here is derived from an EMBL/GenBank/DDBJ whole genome shotgun (WGS) entry which is preliminary data.</text>
</comment>
<feature type="domain" description="ABC transporter" evidence="6">
    <location>
        <begin position="6"/>
        <end position="231"/>
    </location>
</feature>
<evidence type="ECO:0000256" key="1">
    <source>
        <dbReference type="ARBA" id="ARBA00022448"/>
    </source>
</evidence>
<evidence type="ECO:0000256" key="3">
    <source>
        <dbReference type="ARBA" id="ARBA00022741"/>
    </source>
</evidence>
<evidence type="ECO:0000256" key="5">
    <source>
        <dbReference type="ARBA" id="ARBA00038388"/>
    </source>
</evidence>
<dbReference type="CDD" id="cd03255">
    <property type="entry name" value="ABC_MJ0796_LolCDE_FtsE"/>
    <property type="match status" value="1"/>
</dbReference>
<gene>
    <name evidence="7" type="ORF">E5162_03980</name>
</gene>
<comment type="similarity">
    <text evidence="5">Belongs to the ABC transporter superfamily. Macrolide exporter (TC 3.A.1.122) family.</text>
</comment>
<evidence type="ECO:0000313" key="8">
    <source>
        <dbReference type="Proteomes" id="UP000305451"/>
    </source>
</evidence>
<dbReference type="Pfam" id="PF00005">
    <property type="entry name" value="ABC_tran"/>
    <property type="match status" value="1"/>
</dbReference>
<protein>
    <submittedName>
        <fullName evidence="7">ABC transporter ATP-binding protein</fullName>
    </submittedName>
</protein>
<dbReference type="OrthoDB" id="7627620at2"/>
<dbReference type="InterPro" id="IPR017871">
    <property type="entry name" value="ABC_transporter-like_CS"/>
</dbReference>
<dbReference type="InterPro" id="IPR003593">
    <property type="entry name" value="AAA+_ATPase"/>
</dbReference>
<sequence length="231" mass="24501">MSSPALSIRNLVRIYETEGERLQVLRGADLDLYPGELVGLVGPSGSGKSSLLHAAALLEKPTAGEVIIEGVNGLSLPDKMRTAIRRRQVGFVYQFHHLLPELDALENVALPRRIAGAGVKEAREAARARLESLGLGGRLDHRPGQLSGGEQQRVAIARALVNDPRIVLADEPTGNLDPATSDQVFDALSAACRDAGAAALVATHNLALAKRMDRVVTLVDGLVEAYAPKTA</sequence>
<keyword evidence="4 7" id="KW-0067">ATP-binding</keyword>
<keyword evidence="8" id="KW-1185">Reference proteome</keyword>
<keyword evidence="2" id="KW-0997">Cell inner membrane</keyword>
<dbReference type="GO" id="GO:0005886">
    <property type="term" value="C:plasma membrane"/>
    <property type="evidence" value="ECO:0007669"/>
    <property type="project" value="TreeGrafter"/>
</dbReference>
<keyword evidence="2" id="KW-0472">Membrane</keyword>
<reference evidence="7 8" key="1">
    <citation type="journal article" date="2013" name="Int. J. Syst. Evol. Microbiol.">
        <title>Marinicauda pacifica gen. nov., sp. nov., a prosthecate alphaproteobacterium of the family Hyphomonadaceae isolated from deep seawater.</title>
        <authorList>
            <person name="Zhang X.Y."/>
            <person name="Li G.W."/>
            <person name="Wang C.S."/>
            <person name="Zhang Y.J."/>
            <person name="Xu X.W."/>
            <person name="Li H."/>
            <person name="Liu A."/>
            <person name="Liu C."/>
            <person name="Xie B.B."/>
            <person name="Qin Q.L."/>
            <person name="Xu Z."/>
            <person name="Chen X.L."/>
            <person name="Zhou B.C."/>
            <person name="Zhang Y.Z."/>
        </authorList>
    </citation>
    <scope>NUCLEOTIDE SEQUENCE [LARGE SCALE GENOMIC DNA]</scope>
    <source>
        <strain evidence="7 8">P-1 km-3</strain>
    </source>
</reference>
<dbReference type="PANTHER" id="PTHR24220">
    <property type="entry name" value="IMPORT ATP-BINDING PROTEIN"/>
    <property type="match status" value="1"/>
</dbReference>
<keyword evidence="2" id="KW-1003">Cell membrane</keyword>
<dbReference type="FunFam" id="3.40.50.300:FF:000032">
    <property type="entry name" value="Export ABC transporter ATP-binding protein"/>
    <property type="match status" value="1"/>
</dbReference>
<dbReference type="GO" id="GO:0089705">
    <property type="term" value="P:protein localization to outer membrane"/>
    <property type="evidence" value="ECO:0007669"/>
    <property type="project" value="TreeGrafter"/>
</dbReference>
<dbReference type="PROSITE" id="PS50893">
    <property type="entry name" value="ABC_TRANSPORTER_2"/>
    <property type="match status" value="1"/>
</dbReference>
<dbReference type="GO" id="GO:0098796">
    <property type="term" value="C:membrane protein complex"/>
    <property type="evidence" value="ECO:0007669"/>
    <property type="project" value="UniProtKB-ARBA"/>
</dbReference>
<dbReference type="Gene3D" id="3.40.50.300">
    <property type="entry name" value="P-loop containing nucleotide triphosphate hydrolases"/>
    <property type="match status" value="1"/>
</dbReference>
<dbReference type="InterPro" id="IPR027417">
    <property type="entry name" value="P-loop_NTPase"/>
</dbReference>
<keyword evidence="1" id="KW-0813">Transport</keyword>
<dbReference type="PROSITE" id="PS00211">
    <property type="entry name" value="ABC_TRANSPORTER_1"/>
    <property type="match status" value="1"/>
</dbReference>
<dbReference type="RefSeq" id="WP_135943638.1">
    <property type="nucleotide sequence ID" value="NZ_BMEI01000001.1"/>
</dbReference>
<dbReference type="GO" id="GO:0005524">
    <property type="term" value="F:ATP binding"/>
    <property type="evidence" value="ECO:0007669"/>
    <property type="project" value="UniProtKB-KW"/>
</dbReference>
<dbReference type="Proteomes" id="UP000305451">
    <property type="component" value="Unassembled WGS sequence"/>
</dbReference>
<dbReference type="GO" id="GO:0022857">
    <property type="term" value="F:transmembrane transporter activity"/>
    <property type="evidence" value="ECO:0007669"/>
    <property type="project" value="UniProtKB-ARBA"/>
</dbReference>
<keyword evidence="3" id="KW-0547">Nucleotide-binding</keyword>
<evidence type="ECO:0000313" key="7">
    <source>
        <dbReference type="EMBL" id="TGY94441.1"/>
    </source>
</evidence>
<dbReference type="SMART" id="SM00382">
    <property type="entry name" value="AAA"/>
    <property type="match status" value="1"/>
</dbReference>
<dbReference type="GO" id="GO:0044874">
    <property type="term" value="P:lipoprotein localization to outer membrane"/>
    <property type="evidence" value="ECO:0007669"/>
    <property type="project" value="TreeGrafter"/>
</dbReference>
<dbReference type="PANTHER" id="PTHR24220:SF689">
    <property type="entry name" value="LIPOPROTEIN-RELEASING SYSTEM ATP-BINDING PROTEIN LOLD"/>
    <property type="match status" value="1"/>
</dbReference>
<dbReference type="SUPFAM" id="SSF52540">
    <property type="entry name" value="P-loop containing nucleoside triphosphate hydrolases"/>
    <property type="match status" value="1"/>
</dbReference>
<accession>A0A4S2HF47</accession>
<evidence type="ECO:0000259" key="6">
    <source>
        <dbReference type="PROSITE" id="PS50893"/>
    </source>
</evidence>
<dbReference type="InterPro" id="IPR015854">
    <property type="entry name" value="ABC_transpr_LolD-like"/>
</dbReference>
<evidence type="ECO:0000256" key="4">
    <source>
        <dbReference type="ARBA" id="ARBA00022840"/>
    </source>
</evidence>
<name>A0A4S2HF47_9PROT</name>
<proteinExistence type="inferred from homology"/>
<dbReference type="InterPro" id="IPR003439">
    <property type="entry name" value="ABC_transporter-like_ATP-bd"/>
</dbReference>
<dbReference type="InterPro" id="IPR017911">
    <property type="entry name" value="MacB-like_ATP-bd"/>
</dbReference>
<dbReference type="GO" id="GO:0016887">
    <property type="term" value="F:ATP hydrolysis activity"/>
    <property type="evidence" value="ECO:0007669"/>
    <property type="project" value="InterPro"/>
</dbReference>